<protein>
    <recommendedName>
        <fullName evidence="2">LPS-assembly protein LptD</fullName>
    </recommendedName>
</protein>
<dbReference type="EMBL" id="JAGQFT010000026">
    <property type="protein sequence ID" value="MBR0561902.1"/>
    <property type="molecule type" value="Genomic_DNA"/>
</dbReference>
<dbReference type="InterPro" id="IPR020889">
    <property type="entry name" value="LipoPS_assembly_LptD"/>
</dbReference>
<name>A0A8J7VS50_9GAMM</name>
<dbReference type="PANTHER" id="PTHR30189:SF1">
    <property type="entry name" value="LPS-ASSEMBLY PROTEIN LPTD"/>
    <property type="match status" value="1"/>
</dbReference>
<comment type="caution">
    <text evidence="4">The sequence shown here is derived from an EMBL/GenBank/DDBJ whole genome shotgun (WGS) entry which is preliminary data.</text>
</comment>
<proteinExistence type="inferred from homology"/>
<dbReference type="InterPro" id="IPR050218">
    <property type="entry name" value="LptD"/>
</dbReference>
<dbReference type="GO" id="GO:0009279">
    <property type="term" value="C:cell outer membrane"/>
    <property type="evidence" value="ECO:0007669"/>
    <property type="project" value="UniProtKB-SubCell"/>
</dbReference>
<evidence type="ECO:0000313" key="5">
    <source>
        <dbReference type="EMBL" id="MBS7456122.1"/>
    </source>
</evidence>
<dbReference type="AlphaFoldDB" id="A0A8J7VS50"/>
<evidence type="ECO:0000313" key="4">
    <source>
        <dbReference type="EMBL" id="MBR0561902.1"/>
    </source>
</evidence>
<reference evidence="4" key="2">
    <citation type="submission" date="2021-04" db="EMBL/GenBank/DDBJ databases">
        <authorList>
            <person name="Karlyshev A.V."/>
        </authorList>
    </citation>
    <scope>NUCLEOTIDE SEQUENCE</scope>
    <source>
        <strain evidence="4">LMG 29479</strain>
    </source>
</reference>
<evidence type="ECO:0000256" key="2">
    <source>
        <dbReference type="HAMAP-Rule" id="MF_01411"/>
    </source>
</evidence>
<dbReference type="GO" id="GO:1990351">
    <property type="term" value="C:transporter complex"/>
    <property type="evidence" value="ECO:0007669"/>
    <property type="project" value="TreeGrafter"/>
</dbReference>
<dbReference type="EMBL" id="JAGQFT020000002">
    <property type="protein sequence ID" value="MBS7456122.1"/>
    <property type="molecule type" value="Genomic_DNA"/>
</dbReference>
<keyword evidence="6" id="KW-1185">Reference proteome</keyword>
<dbReference type="InterPro" id="IPR007543">
    <property type="entry name" value="LptD_C"/>
</dbReference>
<comment type="subunit">
    <text evidence="2">Component of the lipopolysaccharide transport and assembly complex. Interacts with LptE and LptA.</text>
</comment>
<comment type="function">
    <text evidence="2">Together with LptE, is involved in the assembly of lipopolysaccharide (LPS) at the surface of the outer membrane.</text>
</comment>
<keyword evidence="2" id="KW-0732">Signal</keyword>
<evidence type="ECO:0000313" key="6">
    <source>
        <dbReference type="Proteomes" id="UP000675747"/>
    </source>
</evidence>
<dbReference type="GO" id="GO:0015920">
    <property type="term" value="P:lipopolysaccharide transport"/>
    <property type="evidence" value="ECO:0007669"/>
    <property type="project" value="InterPro"/>
</dbReference>
<organism evidence="4">
    <name type="scientific">Coralloluteibacterium stylophorae</name>
    <dbReference type="NCBI Taxonomy" id="1776034"/>
    <lineage>
        <taxon>Bacteria</taxon>
        <taxon>Pseudomonadati</taxon>
        <taxon>Pseudomonadota</taxon>
        <taxon>Gammaproteobacteria</taxon>
        <taxon>Lysobacterales</taxon>
        <taxon>Lysobacteraceae</taxon>
        <taxon>Coralloluteibacterium</taxon>
    </lineage>
</organism>
<keyword evidence="1 2" id="KW-0998">Cell outer membrane</keyword>
<feature type="domain" description="LptD C-terminal" evidence="3">
    <location>
        <begin position="299"/>
        <end position="663"/>
    </location>
</feature>
<gene>
    <name evidence="2 4" type="primary">lptD</name>
    <name evidence="5" type="ORF">KB893_003100</name>
    <name evidence="4" type="ORF">KB893_05160</name>
</gene>
<feature type="signal peptide" evidence="2">
    <location>
        <begin position="1"/>
        <end position="21"/>
    </location>
</feature>
<dbReference type="PANTHER" id="PTHR30189">
    <property type="entry name" value="LPS-ASSEMBLY PROTEIN"/>
    <property type="match status" value="1"/>
</dbReference>
<comment type="similarity">
    <text evidence="2">Belongs to the LptD family.</text>
</comment>
<dbReference type="GO" id="GO:0043165">
    <property type="term" value="P:Gram-negative-bacterium-type cell outer membrane assembly"/>
    <property type="evidence" value="ECO:0007669"/>
    <property type="project" value="UniProtKB-UniRule"/>
</dbReference>
<dbReference type="HAMAP" id="MF_01411">
    <property type="entry name" value="LPS_assembly_LptD"/>
    <property type="match status" value="1"/>
</dbReference>
<keyword evidence="2" id="KW-0472">Membrane</keyword>
<sequence precursor="true">MRPIPRLSLLSICIAAGATHAAELPADAWVLCRGPEAIAPFADIPADAGDPATSETLIDFDTLEGENQRSSVFRGDVRLQRGTQWLGSDALTYLFESERYRAEGNVRYQDAGLRMRATSAEGDTGADTHHLEDVRYQLLAQRGNGSAESVDVRGVLGHMDAATYSTCDPTDRKWELRARELDIDQDAGEGVARNVTVRVGDVPVLYTPWLSFPIDDRRKSGFLYPTVGYEDDLGVDLFLPYYLNLAPNYDATITPRIMSQRGVMLNGEFRYLFGSSRGVIETSWLPNDTESEDDEIRGHDRYEYHLTHRSVFDERWSAKVNVHRVSDGRFREDFSTTSTDSYQRLLRSSAALVGRGTYWTARVRIEDWQILDPWLSDAEVPYFELPKINFDYDRPLGEYLTVGLRSEVVDFRHSDRIEGARLDLKPYARLDFAGSWWFVRPQFAYRHTRYELDPYGSRQDNLQPTRSVPIYSLDSGLFFERDLHWGQRDLVQTLEPRLFYLRVPYRDQSDIPIFDTRELLFSYQQLFRDNTFSGADRQVDANQLTGAVSTRLHEANTGRELGVLSLGRIHYFDSPRVTRSGRPSEVVLDGSFYIADLTAALTDDWDVGASYQWDPEDEQTALNILRTQYRFGAGGLVNASYRYRRGLLEQTDVSTVYPLSPAWRLIARWNYSLPDESTADAIAGVEWQSCCVAVRAMGRHYVKSRYTDDLDDVEKGNAIYFELELKGLGSFGRKTEELLTGTILGYQR</sequence>
<comment type="subcellular location">
    <subcellularLocation>
        <location evidence="2">Cell outer membrane</location>
    </subcellularLocation>
</comment>
<dbReference type="Pfam" id="PF04453">
    <property type="entry name" value="LptD"/>
    <property type="match status" value="1"/>
</dbReference>
<evidence type="ECO:0000259" key="3">
    <source>
        <dbReference type="Pfam" id="PF04453"/>
    </source>
</evidence>
<dbReference type="Proteomes" id="UP000675747">
    <property type="component" value="Unassembled WGS sequence"/>
</dbReference>
<feature type="chain" id="PRO_5042636697" description="LPS-assembly protein LptD" evidence="2">
    <location>
        <begin position="22"/>
        <end position="748"/>
    </location>
</feature>
<reference evidence="5 6" key="1">
    <citation type="journal article" date="2021" name="Microbiol. Resour. Announc.">
        <title>Draft Genome Sequence of Coralloluteibacterium stylophorae LMG 29479T.</title>
        <authorList>
            <person name="Karlyshev A.V."/>
            <person name="Kudryashova E.B."/>
            <person name="Ariskina E.V."/>
            <person name="Conroy A.P."/>
            <person name="Abidueva E.Y."/>
        </authorList>
    </citation>
    <scope>NUCLEOTIDE SEQUENCE [LARGE SCALE GENOMIC DNA]</scope>
    <source>
        <strain evidence="5 6">LMG 29479</strain>
    </source>
</reference>
<evidence type="ECO:0000256" key="1">
    <source>
        <dbReference type="ARBA" id="ARBA00023237"/>
    </source>
</evidence>
<accession>A0A8J7VS50</accession>
<dbReference type="RefSeq" id="WP_211925867.1">
    <property type="nucleotide sequence ID" value="NZ_JAGQFT020000002.1"/>
</dbReference>
<comment type="caution">
    <text evidence="2">Lacks conserved residue(s) required for the propagation of feature annotation.</text>
</comment>